<evidence type="ECO:0000313" key="2">
    <source>
        <dbReference type="Proteomes" id="UP000219338"/>
    </source>
</evidence>
<keyword evidence="2" id="KW-1185">Reference proteome</keyword>
<organism evidence="1 2">
    <name type="scientific">Armillaria ostoyae</name>
    <name type="common">Armillaria root rot fungus</name>
    <dbReference type="NCBI Taxonomy" id="47428"/>
    <lineage>
        <taxon>Eukaryota</taxon>
        <taxon>Fungi</taxon>
        <taxon>Dikarya</taxon>
        <taxon>Basidiomycota</taxon>
        <taxon>Agaricomycotina</taxon>
        <taxon>Agaricomycetes</taxon>
        <taxon>Agaricomycetidae</taxon>
        <taxon>Agaricales</taxon>
        <taxon>Marasmiineae</taxon>
        <taxon>Physalacriaceae</taxon>
        <taxon>Armillaria</taxon>
    </lineage>
</organism>
<reference evidence="2" key="1">
    <citation type="journal article" date="2017" name="Nat. Ecol. Evol.">
        <title>Genome expansion and lineage-specific genetic innovations in the forest pathogenic fungi Armillaria.</title>
        <authorList>
            <person name="Sipos G."/>
            <person name="Prasanna A.N."/>
            <person name="Walter M.C."/>
            <person name="O'Connor E."/>
            <person name="Balint B."/>
            <person name="Krizsan K."/>
            <person name="Kiss B."/>
            <person name="Hess J."/>
            <person name="Varga T."/>
            <person name="Slot J."/>
            <person name="Riley R."/>
            <person name="Boka B."/>
            <person name="Rigling D."/>
            <person name="Barry K."/>
            <person name="Lee J."/>
            <person name="Mihaltcheva S."/>
            <person name="LaButti K."/>
            <person name="Lipzen A."/>
            <person name="Waldron R."/>
            <person name="Moloney N.M."/>
            <person name="Sperisen C."/>
            <person name="Kredics L."/>
            <person name="Vagvoelgyi C."/>
            <person name="Patrignani A."/>
            <person name="Fitzpatrick D."/>
            <person name="Nagy I."/>
            <person name="Doyle S."/>
            <person name="Anderson J.B."/>
            <person name="Grigoriev I.V."/>
            <person name="Gueldener U."/>
            <person name="Muensterkoetter M."/>
            <person name="Nagy L.G."/>
        </authorList>
    </citation>
    <scope>NUCLEOTIDE SEQUENCE [LARGE SCALE GENOMIC DNA]</scope>
    <source>
        <strain evidence="2">C18/9</strain>
    </source>
</reference>
<sequence>MPSLFLLAISRSANVGSGLFGTGIAGRRSIHGSSLGELGSGVDIRRLDVGAWAVVTTIIVSWPVAMDTLVEDPAIGCMDRQDAIFRLTPGQRFRFTGRGSENVETVGSCWSKIQILA</sequence>
<dbReference type="Proteomes" id="UP000219338">
    <property type="component" value="Unassembled WGS sequence"/>
</dbReference>
<protein>
    <submittedName>
        <fullName evidence="1">Uncharacterized protein</fullName>
    </submittedName>
</protein>
<gene>
    <name evidence="1" type="ORF">ARMOST_18510</name>
</gene>
<dbReference type="OrthoDB" id="10338303at2759"/>
<proteinExistence type="predicted"/>
<evidence type="ECO:0000313" key="1">
    <source>
        <dbReference type="EMBL" id="SJL15028.1"/>
    </source>
</evidence>
<dbReference type="AlphaFoldDB" id="A0A284S1Z6"/>
<accession>A0A284S1Z6</accession>
<name>A0A284S1Z6_ARMOS</name>
<dbReference type="EMBL" id="FUEG01000026">
    <property type="protein sequence ID" value="SJL15028.1"/>
    <property type="molecule type" value="Genomic_DNA"/>
</dbReference>